<reference evidence="3" key="1">
    <citation type="submission" date="2024-05" db="EMBL/GenBank/DDBJ databases">
        <title>30 novel species of actinomycetes from the DSMZ collection.</title>
        <authorList>
            <person name="Nouioui I."/>
        </authorList>
    </citation>
    <scope>NUCLEOTIDE SEQUENCE</scope>
    <source>
        <strain evidence="3">DSM 41014</strain>
    </source>
</reference>
<feature type="region of interest" description="Disordered" evidence="1">
    <location>
        <begin position="103"/>
        <end position="134"/>
    </location>
</feature>
<evidence type="ECO:0000313" key="3">
    <source>
        <dbReference type="EMBL" id="MDT0475774.1"/>
    </source>
</evidence>
<evidence type="ECO:0000256" key="1">
    <source>
        <dbReference type="SAM" id="MobiDB-lite"/>
    </source>
</evidence>
<gene>
    <name evidence="3" type="ORF">RM863_26985</name>
</gene>
<evidence type="ECO:0000259" key="2">
    <source>
        <dbReference type="Pfam" id="PF02148"/>
    </source>
</evidence>
<dbReference type="Gene3D" id="3.30.40.10">
    <property type="entry name" value="Zinc/RING finger domain, C3HC4 (zinc finger)"/>
    <property type="match status" value="1"/>
</dbReference>
<feature type="domain" description="UBP-type" evidence="2">
    <location>
        <begin position="36"/>
        <end position="98"/>
    </location>
</feature>
<feature type="compositionally biased region" description="Pro residues" evidence="1">
    <location>
        <begin position="106"/>
        <end position="120"/>
    </location>
</feature>
<organism evidence="3 4">
    <name type="scientific">Streptomyces hintoniae</name>
    <dbReference type="NCBI Taxonomy" id="3075521"/>
    <lineage>
        <taxon>Bacteria</taxon>
        <taxon>Bacillati</taxon>
        <taxon>Actinomycetota</taxon>
        <taxon>Actinomycetes</taxon>
        <taxon>Kitasatosporales</taxon>
        <taxon>Streptomycetaceae</taxon>
        <taxon>Streptomyces</taxon>
    </lineage>
</organism>
<name>A0ABU2UR76_9ACTN</name>
<dbReference type="SUPFAM" id="SSF57850">
    <property type="entry name" value="RING/U-box"/>
    <property type="match status" value="1"/>
</dbReference>
<dbReference type="Proteomes" id="UP001180489">
    <property type="component" value="Unassembled WGS sequence"/>
</dbReference>
<accession>A0ABU2UR76</accession>
<dbReference type="EMBL" id="JAVRFF010000034">
    <property type="protein sequence ID" value="MDT0475774.1"/>
    <property type="molecule type" value="Genomic_DNA"/>
</dbReference>
<sequence length="134" mass="14111">MTSTDGTDGTGNTDNADNTAGIDGIDPDVPPSGTGCVECDASGGWWFHLRRCALCGHIGCCDDSPSRHATAHHAETGHPLIRSFEPGEEWFWDFTSGELYESGPALAPPVSHPADQPTPGPAGRVPANWADTLR</sequence>
<feature type="region of interest" description="Disordered" evidence="1">
    <location>
        <begin position="1"/>
        <end position="34"/>
    </location>
</feature>
<proteinExistence type="predicted"/>
<protein>
    <submittedName>
        <fullName evidence="3">UBP-type zinc finger domain-containing protein</fullName>
    </submittedName>
</protein>
<evidence type="ECO:0000313" key="4">
    <source>
        <dbReference type="Proteomes" id="UP001180489"/>
    </source>
</evidence>
<comment type="caution">
    <text evidence="3">The sequence shown here is derived from an EMBL/GenBank/DDBJ whole genome shotgun (WGS) entry which is preliminary data.</text>
</comment>
<dbReference type="InterPro" id="IPR013083">
    <property type="entry name" value="Znf_RING/FYVE/PHD"/>
</dbReference>
<dbReference type="InterPro" id="IPR001607">
    <property type="entry name" value="Znf_UBP"/>
</dbReference>
<keyword evidence="4" id="KW-1185">Reference proteome</keyword>
<dbReference type="RefSeq" id="WP_280902473.1">
    <property type="nucleotide sequence ID" value="NZ_JAVRFF010000034.1"/>
</dbReference>
<feature type="compositionally biased region" description="Low complexity" evidence="1">
    <location>
        <begin position="1"/>
        <end position="21"/>
    </location>
</feature>
<dbReference type="Pfam" id="PF02148">
    <property type="entry name" value="zf-UBP"/>
    <property type="match status" value="1"/>
</dbReference>